<dbReference type="Gene3D" id="1.10.10.10">
    <property type="entry name" value="Winged helix-like DNA-binding domain superfamily/Winged helix DNA-binding domain"/>
    <property type="match status" value="1"/>
</dbReference>
<name>A0A9X5GUC5_9FIRM</name>
<comment type="caution">
    <text evidence="5">The sequence shown here is derived from an EMBL/GenBank/DDBJ whole genome shotgun (WGS) entry which is preliminary data.</text>
</comment>
<dbReference type="Proteomes" id="UP001154420">
    <property type="component" value="Unassembled WGS sequence"/>
</dbReference>
<evidence type="ECO:0000313" key="5">
    <source>
        <dbReference type="EMBL" id="NBJ93912.1"/>
    </source>
</evidence>
<dbReference type="GO" id="GO:0003677">
    <property type="term" value="F:DNA binding"/>
    <property type="evidence" value="ECO:0007669"/>
    <property type="project" value="UniProtKB-KW"/>
</dbReference>
<evidence type="ECO:0000256" key="1">
    <source>
        <dbReference type="ARBA" id="ARBA00023015"/>
    </source>
</evidence>
<evidence type="ECO:0000256" key="3">
    <source>
        <dbReference type="ARBA" id="ARBA00023163"/>
    </source>
</evidence>
<dbReference type="InterPro" id="IPR002577">
    <property type="entry name" value="HTH_HxlR"/>
</dbReference>
<dbReference type="InterPro" id="IPR011991">
    <property type="entry name" value="ArsR-like_HTH"/>
</dbReference>
<dbReference type="InterPro" id="IPR036390">
    <property type="entry name" value="WH_DNA-bd_sf"/>
</dbReference>
<organism evidence="5 6">
    <name type="scientific">Parablautia muri</name>
    <dbReference type="NCBI Taxonomy" id="2320879"/>
    <lineage>
        <taxon>Bacteria</taxon>
        <taxon>Bacillati</taxon>
        <taxon>Bacillota</taxon>
        <taxon>Clostridia</taxon>
        <taxon>Lachnospirales</taxon>
        <taxon>Lachnospiraceae</taxon>
        <taxon>Parablautia</taxon>
    </lineage>
</organism>
<keyword evidence="1" id="KW-0805">Transcription regulation</keyword>
<dbReference type="AlphaFoldDB" id="A0A9X5GUC5"/>
<protein>
    <submittedName>
        <fullName evidence="5">Transcriptional regulator</fullName>
    </submittedName>
</protein>
<dbReference type="PANTHER" id="PTHR33204:SF37">
    <property type="entry name" value="HTH-TYPE TRANSCRIPTIONAL REGULATOR YODB"/>
    <property type="match status" value="1"/>
</dbReference>
<dbReference type="CDD" id="cd00090">
    <property type="entry name" value="HTH_ARSR"/>
    <property type="match status" value="1"/>
</dbReference>
<accession>A0A9X5GUC5</accession>
<evidence type="ECO:0000256" key="2">
    <source>
        <dbReference type="ARBA" id="ARBA00023125"/>
    </source>
</evidence>
<keyword evidence="2" id="KW-0238">DNA-binding</keyword>
<dbReference type="PANTHER" id="PTHR33204">
    <property type="entry name" value="TRANSCRIPTIONAL REGULATOR, MARR FAMILY"/>
    <property type="match status" value="1"/>
</dbReference>
<gene>
    <name evidence="5" type="ORF">D5281_15260</name>
</gene>
<keyword evidence="6" id="KW-1185">Reference proteome</keyword>
<reference evidence="5" key="1">
    <citation type="submission" date="2018-09" db="EMBL/GenBank/DDBJ databases">
        <title>Murine metabolic-syndrome-specific gut microbial biobank.</title>
        <authorList>
            <person name="Liu C."/>
        </authorList>
    </citation>
    <scope>NUCLEOTIDE SEQUENCE</scope>
    <source>
        <strain evidence="5">D42-62</strain>
    </source>
</reference>
<proteinExistence type="predicted"/>
<dbReference type="InterPro" id="IPR036388">
    <property type="entry name" value="WH-like_DNA-bd_sf"/>
</dbReference>
<dbReference type="PROSITE" id="PS51118">
    <property type="entry name" value="HTH_HXLR"/>
    <property type="match status" value="1"/>
</dbReference>
<evidence type="ECO:0000259" key="4">
    <source>
        <dbReference type="PROSITE" id="PS51118"/>
    </source>
</evidence>
<evidence type="ECO:0000313" key="6">
    <source>
        <dbReference type="Proteomes" id="UP001154420"/>
    </source>
</evidence>
<dbReference type="SUPFAM" id="SSF46785">
    <property type="entry name" value="Winged helix' DNA-binding domain"/>
    <property type="match status" value="1"/>
</dbReference>
<dbReference type="EMBL" id="QZDT01000026">
    <property type="protein sequence ID" value="NBJ93912.1"/>
    <property type="molecule type" value="Genomic_DNA"/>
</dbReference>
<dbReference type="RefSeq" id="WP_160560962.1">
    <property type="nucleotide sequence ID" value="NZ_QZDT01000026.1"/>
</dbReference>
<dbReference type="OrthoDB" id="9792527at2"/>
<sequence length="111" mass="12832">MLTKDELPACPVATTLMLIGNKWKIFIVQRLLDRPWRFNELQKDIPGISQRVLTDNLRSMENDGIITRTVYPEVPVRVEYALSELGNTMRPIISSLFDWGIMYQSLVNAHK</sequence>
<feature type="domain" description="HTH hxlR-type" evidence="4">
    <location>
        <begin position="10"/>
        <end position="108"/>
    </location>
</feature>
<keyword evidence="3" id="KW-0804">Transcription</keyword>
<dbReference type="Pfam" id="PF01638">
    <property type="entry name" value="HxlR"/>
    <property type="match status" value="1"/>
</dbReference>